<dbReference type="EMBL" id="BLQM01000297">
    <property type="protein sequence ID" value="GMH81286.1"/>
    <property type="molecule type" value="Genomic_DNA"/>
</dbReference>
<reference evidence="3" key="1">
    <citation type="journal article" date="2023" name="Commun. Biol.">
        <title>Genome analysis of Parmales, the sister group of diatoms, reveals the evolutionary specialization of diatoms from phago-mixotrophs to photoautotrophs.</title>
        <authorList>
            <person name="Ban H."/>
            <person name="Sato S."/>
            <person name="Yoshikawa S."/>
            <person name="Yamada K."/>
            <person name="Nakamura Y."/>
            <person name="Ichinomiya M."/>
            <person name="Sato N."/>
            <person name="Blanc-Mathieu R."/>
            <person name="Endo H."/>
            <person name="Kuwata A."/>
            <person name="Ogata H."/>
        </authorList>
    </citation>
    <scope>NUCLEOTIDE SEQUENCE [LARGE SCALE GENOMIC DNA]</scope>
</reference>
<comment type="caution">
    <text evidence="2">The sequence shown here is derived from an EMBL/GenBank/DDBJ whole genome shotgun (WGS) entry which is preliminary data.</text>
</comment>
<dbReference type="GO" id="GO:0005096">
    <property type="term" value="F:GTPase activator activity"/>
    <property type="evidence" value="ECO:0007669"/>
    <property type="project" value="InterPro"/>
</dbReference>
<evidence type="ECO:0000256" key="1">
    <source>
        <dbReference type="SAM" id="MobiDB-lite"/>
    </source>
</evidence>
<evidence type="ECO:0000313" key="3">
    <source>
        <dbReference type="Proteomes" id="UP001162640"/>
    </source>
</evidence>
<sequence length="452" mass="49000">MSALAATTPPSQASPTSTTSLTLPGPREVLDSDKASALITTLTTTHNVNLSALTHLCLGDKSYTSSGCSTMCTSLLSKCTNVTSLDLADVIAGRMEAEGLIVLSTFSTCASNSLKNVTEIDLSDNAMGLKGISSCRPLFDTFRSTLTSISMCNDGLSHQSMGEVADIITGKEEGKPDLPSIQLRKVHFFNNMSGVKGGEHFKRIIECQVVKNKMEDVRFSGTRAETAGSVFIVDALESRRDIFGSSLKLLDLADNTFSETNGERLANTFKAGFGQNLVELNLRDCTLGDENGNLLFEFLGRKLRKLDVSGNELTVESVSALRKAVEKNVDLEILAVDENDEFESGGCVKLCKGLKGLKKLKELGMEGCGIKEKGAKALLALELEGLEVVKLDCNMFSNEIVEKLTEKFREKMKEFEDNISDEEEDYETEEEEEEGEGEVDELAAAVGKTTIE</sequence>
<accession>A0A9W7B385</accession>
<proteinExistence type="predicted"/>
<evidence type="ECO:0000313" key="2">
    <source>
        <dbReference type="EMBL" id="GMH81286.1"/>
    </source>
</evidence>
<dbReference type="PANTHER" id="PTHR46761:SF2">
    <property type="entry name" value="RAN GTPASE-ACTIVATING PROTEIN 1"/>
    <property type="match status" value="1"/>
</dbReference>
<dbReference type="SUPFAM" id="SSF52047">
    <property type="entry name" value="RNI-like"/>
    <property type="match status" value="1"/>
</dbReference>
<dbReference type="PANTHER" id="PTHR46761">
    <property type="entry name" value="RAN GTPASE-ACTIVATING PROTEIN 1"/>
    <property type="match status" value="1"/>
</dbReference>
<dbReference type="AlphaFoldDB" id="A0A9W7B385"/>
<gene>
    <name evidence="2" type="ORF">TL16_g08882</name>
</gene>
<feature type="non-terminal residue" evidence="2">
    <location>
        <position position="1"/>
    </location>
</feature>
<dbReference type="Proteomes" id="UP001162640">
    <property type="component" value="Unassembled WGS sequence"/>
</dbReference>
<feature type="compositionally biased region" description="Acidic residues" evidence="1">
    <location>
        <begin position="417"/>
        <end position="441"/>
    </location>
</feature>
<feature type="region of interest" description="Disordered" evidence="1">
    <location>
        <begin position="415"/>
        <end position="452"/>
    </location>
</feature>
<feature type="non-terminal residue" evidence="2">
    <location>
        <position position="452"/>
    </location>
</feature>
<dbReference type="SMART" id="SM00368">
    <property type="entry name" value="LRR_RI"/>
    <property type="match status" value="6"/>
</dbReference>
<feature type="region of interest" description="Disordered" evidence="1">
    <location>
        <begin position="1"/>
        <end position="26"/>
    </location>
</feature>
<name>A0A9W7B385_9STRA</name>
<organism evidence="2 3">
    <name type="scientific">Triparma laevis f. inornata</name>
    <dbReference type="NCBI Taxonomy" id="1714386"/>
    <lineage>
        <taxon>Eukaryota</taxon>
        <taxon>Sar</taxon>
        <taxon>Stramenopiles</taxon>
        <taxon>Ochrophyta</taxon>
        <taxon>Bolidophyceae</taxon>
        <taxon>Parmales</taxon>
        <taxon>Triparmaceae</taxon>
        <taxon>Triparma</taxon>
    </lineage>
</organism>
<dbReference type="Pfam" id="PF13516">
    <property type="entry name" value="LRR_6"/>
    <property type="match status" value="3"/>
</dbReference>
<dbReference type="InterPro" id="IPR032675">
    <property type="entry name" value="LRR_dom_sf"/>
</dbReference>
<protein>
    <submittedName>
        <fullName evidence="2">Uncharacterized protein</fullName>
    </submittedName>
</protein>
<dbReference type="Gene3D" id="3.80.10.10">
    <property type="entry name" value="Ribonuclease Inhibitor"/>
    <property type="match status" value="2"/>
</dbReference>
<feature type="compositionally biased region" description="Low complexity" evidence="1">
    <location>
        <begin position="1"/>
        <end position="24"/>
    </location>
</feature>
<dbReference type="InterPro" id="IPR001611">
    <property type="entry name" value="Leu-rich_rpt"/>
</dbReference>
<dbReference type="InterPro" id="IPR045203">
    <property type="entry name" value="RanGAP1/2"/>
</dbReference>